<evidence type="ECO:0000259" key="3">
    <source>
        <dbReference type="Pfam" id="PF17172"/>
    </source>
</evidence>
<dbReference type="CDD" id="cd03193">
    <property type="entry name" value="GST_C_Metaxin"/>
    <property type="match status" value="1"/>
</dbReference>
<dbReference type="EMBL" id="DS469549">
    <property type="protein sequence ID" value="EDO43910.1"/>
    <property type="molecule type" value="Genomic_DNA"/>
</dbReference>
<dbReference type="Pfam" id="PF17171">
    <property type="entry name" value="GST_C_6"/>
    <property type="match status" value="1"/>
</dbReference>
<dbReference type="InterPro" id="IPR033468">
    <property type="entry name" value="Metaxin_GST"/>
</dbReference>
<dbReference type="OrthoDB" id="5809458at2759"/>
<evidence type="ECO:0000313" key="4">
    <source>
        <dbReference type="EMBL" id="EDO43910.1"/>
    </source>
</evidence>
<dbReference type="InterPro" id="IPR012336">
    <property type="entry name" value="Thioredoxin-like_fold"/>
</dbReference>
<dbReference type="PANTHER" id="PTHR12289">
    <property type="entry name" value="METAXIN RELATED"/>
    <property type="match status" value="1"/>
</dbReference>
<evidence type="ECO:0000256" key="1">
    <source>
        <dbReference type="ARBA" id="ARBA00006475"/>
    </source>
</evidence>
<comment type="similarity">
    <text evidence="1">Belongs to the FAX family.</text>
</comment>
<sequence>MAEKTTKNALVTLYVMAPTSRSINPSPFCLKLETFLRMTKIPYKTVYGWNPSSKGKLPWIEYQGKSIADSNFCVDFLNKEFFVDVDEHLTVEQKAVARAVMVTLEENTYWTLMHYVWCTDHANVVRDEAFSHLPSPIRHVVFWRVQSACQGYLQAHGMGRHTEEEIYAIAERDLKGISALLGDQKYMFGERPCLLDAVVFAFVSCFIWECPKSPQAKLIQDQLSNLIAHAQDMRQNYFPDWEKIIASNKAQSS</sequence>
<dbReference type="GO" id="GO:0005737">
    <property type="term" value="C:cytoplasm"/>
    <property type="evidence" value="ECO:0000318"/>
    <property type="project" value="GO_Central"/>
</dbReference>
<dbReference type="AlphaFoldDB" id="A7RX64"/>
<dbReference type="FunCoup" id="A7RX64">
    <property type="interactions" value="144"/>
</dbReference>
<dbReference type="SFLD" id="SFLDG01180">
    <property type="entry name" value="SUF1"/>
    <property type="match status" value="1"/>
</dbReference>
<keyword evidence="5" id="KW-1185">Reference proteome</keyword>
<reference evidence="4 5" key="1">
    <citation type="journal article" date="2007" name="Science">
        <title>Sea anemone genome reveals ancestral eumetazoan gene repertoire and genomic organization.</title>
        <authorList>
            <person name="Putnam N.H."/>
            <person name="Srivastava M."/>
            <person name="Hellsten U."/>
            <person name="Dirks B."/>
            <person name="Chapman J."/>
            <person name="Salamov A."/>
            <person name="Terry A."/>
            <person name="Shapiro H."/>
            <person name="Lindquist E."/>
            <person name="Kapitonov V.V."/>
            <person name="Jurka J."/>
            <person name="Genikhovich G."/>
            <person name="Grigoriev I.V."/>
            <person name="Lucas S.M."/>
            <person name="Steele R.E."/>
            <person name="Finnerty J.R."/>
            <person name="Technau U."/>
            <person name="Martindale M.Q."/>
            <person name="Rokhsar D.S."/>
        </authorList>
    </citation>
    <scope>NUCLEOTIDE SEQUENCE [LARGE SCALE GENOMIC DNA]</scope>
    <source>
        <strain evidence="5">CH2 X CH6</strain>
    </source>
</reference>
<feature type="domain" description="Thioredoxin-like fold" evidence="3">
    <location>
        <begin position="27"/>
        <end position="120"/>
    </location>
</feature>
<organism evidence="4 5">
    <name type="scientific">Nematostella vectensis</name>
    <name type="common">Starlet sea anemone</name>
    <dbReference type="NCBI Taxonomy" id="45351"/>
    <lineage>
        <taxon>Eukaryota</taxon>
        <taxon>Metazoa</taxon>
        <taxon>Cnidaria</taxon>
        <taxon>Anthozoa</taxon>
        <taxon>Hexacorallia</taxon>
        <taxon>Actiniaria</taxon>
        <taxon>Edwardsiidae</taxon>
        <taxon>Nematostella</taxon>
    </lineage>
</organism>
<dbReference type="KEGG" id="nve:5515924"/>
<accession>A7RX64</accession>
<feature type="domain" description="Metaxin glutathione S-transferase" evidence="2">
    <location>
        <begin position="170"/>
        <end position="233"/>
    </location>
</feature>
<dbReference type="PANTHER" id="PTHR12289:SF41">
    <property type="entry name" value="FAILED AXON CONNECTIONS-RELATED"/>
    <property type="match status" value="1"/>
</dbReference>
<evidence type="ECO:0008006" key="6">
    <source>
        <dbReference type="Google" id="ProtNLM"/>
    </source>
</evidence>
<dbReference type="SFLD" id="SFLDS00019">
    <property type="entry name" value="Glutathione_Transferase_(cytos"/>
    <property type="match status" value="1"/>
</dbReference>
<dbReference type="Proteomes" id="UP000001593">
    <property type="component" value="Unassembled WGS sequence"/>
</dbReference>
<name>A7RX64_NEMVE</name>
<dbReference type="eggNOG" id="KOG4244">
    <property type="taxonomic scope" value="Eukaryota"/>
</dbReference>
<protein>
    <recommendedName>
        <fullName evidence="6">Failed axon connections homolog</fullName>
    </recommendedName>
</protein>
<dbReference type="InterPro" id="IPR036282">
    <property type="entry name" value="Glutathione-S-Trfase_C_sf"/>
</dbReference>
<evidence type="ECO:0000313" key="5">
    <source>
        <dbReference type="Proteomes" id="UP000001593"/>
    </source>
</evidence>
<dbReference type="OMA" id="WDESLEM"/>
<dbReference type="HOGENOM" id="CLU_044137_1_2_1"/>
<proteinExistence type="inferred from homology"/>
<dbReference type="PhylomeDB" id="A7RX64"/>
<dbReference type="SUPFAM" id="SSF52833">
    <property type="entry name" value="Thioredoxin-like"/>
    <property type="match status" value="1"/>
</dbReference>
<dbReference type="Pfam" id="PF17172">
    <property type="entry name" value="GST_N_4"/>
    <property type="match status" value="1"/>
</dbReference>
<dbReference type="InterPro" id="IPR050931">
    <property type="entry name" value="Mito_Protein_Transport_Metaxin"/>
</dbReference>
<evidence type="ECO:0000259" key="2">
    <source>
        <dbReference type="Pfam" id="PF17171"/>
    </source>
</evidence>
<dbReference type="InterPro" id="IPR040079">
    <property type="entry name" value="Glutathione_S-Trfase"/>
</dbReference>
<dbReference type="SUPFAM" id="SSF47616">
    <property type="entry name" value="GST C-terminal domain-like"/>
    <property type="match status" value="1"/>
</dbReference>
<gene>
    <name evidence="4" type="ORF">NEMVEDRAFT_v1g163720</name>
</gene>
<dbReference type="InParanoid" id="A7RX64"/>
<dbReference type="InterPro" id="IPR036249">
    <property type="entry name" value="Thioredoxin-like_sf"/>
</dbReference>
<dbReference type="SFLD" id="SFLDG01200">
    <property type="entry name" value="SUF1.1"/>
    <property type="match status" value="1"/>
</dbReference>
<dbReference type="InterPro" id="IPR026928">
    <property type="entry name" value="FAX/IsoI-like"/>
</dbReference>